<accession>A0A369W3R5</accession>
<dbReference type="SMART" id="SM00100">
    <property type="entry name" value="cNMP"/>
    <property type="match status" value="1"/>
</dbReference>
<evidence type="ECO:0000313" key="3">
    <source>
        <dbReference type="Proteomes" id="UP000253759"/>
    </source>
</evidence>
<keyword evidence="3" id="KW-1185">Reference proteome</keyword>
<dbReference type="Gene3D" id="2.60.120.10">
    <property type="entry name" value="Jelly Rolls"/>
    <property type="match status" value="1"/>
</dbReference>
<feature type="domain" description="Cyclic nucleotide-binding" evidence="1">
    <location>
        <begin position="28"/>
        <end position="127"/>
    </location>
</feature>
<dbReference type="Pfam" id="PF00027">
    <property type="entry name" value="cNMP_binding"/>
    <property type="match status" value="1"/>
</dbReference>
<dbReference type="InterPro" id="IPR018490">
    <property type="entry name" value="cNMP-bd_dom_sf"/>
</dbReference>
<dbReference type="PANTHER" id="PTHR23011">
    <property type="entry name" value="CYCLIC NUCLEOTIDE-BINDING DOMAIN CONTAINING PROTEIN"/>
    <property type="match status" value="1"/>
</dbReference>
<dbReference type="InterPro" id="IPR014710">
    <property type="entry name" value="RmlC-like_jellyroll"/>
</dbReference>
<reference evidence="3" key="1">
    <citation type="submission" date="2018-07" db="EMBL/GenBank/DDBJ databases">
        <authorList>
            <person name="Liu B.-T."/>
            <person name="Du Z."/>
        </authorList>
    </citation>
    <scope>NUCLEOTIDE SEQUENCE [LARGE SCALE GENOMIC DNA]</scope>
    <source>
        <strain evidence="3">XYN52</strain>
    </source>
</reference>
<dbReference type="EMBL" id="QQNH01000015">
    <property type="protein sequence ID" value="RDE08515.1"/>
    <property type="molecule type" value="Genomic_DNA"/>
</dbReference>
<dbReference type="SUPFAM" id="SSF51206">
    <property type="entry name" value="cAMP-binding domain-like"/>
    <property type="match status" value="1"/>
</dbReference>
<organism evidence="2 3">
    <name type="scientific">Pelagibacterium lacus</name>
    <dbReference type="NCBI Taxonomy" id="2282655"/>
    <lineage>
        <taxon>Bacteria</taxon>
        <taxon>Pseudomonadati</taxon>
        <taxon>Pseudomonadota</taxon>
        <taxon>Alphaproteobacteria</taxon>
        <taxon>Hyphomicrobiales</taxon>
        <taxon>Devosiaceae</taxon>
        <taxon>Pelagibacterium</taxon>
    </lineage>
</organism>
<name>A0A369W3R5_9HYPH</name>
<evidence type="ECO:0000313" key="2">
    <source>
        <dbReference type="EMBL" id="RDE08515.1"/>
    </source>
</evidence>
<sequence>MAWIGFQPCPGAAMDDETAMAAFRELELFAHFNDEHLRLLAFVCQEQRLMAGDVLSEAGASVGGAHVLVSGQLEAGSGEGGPRYRITPPALIGEIGLMLDKPRATTIVATRTSSVLLVPREAFMKLLRTHPELAQGVADTLRGELTRYLESIATLGGRFSS</sequence>
<dbReference type="Proteomes" id="UP000253759">
    <property type="component" value="Unassembled WGS sequence"/>
</dbReference>
<dbReference type="PANTHER" id="PTHR23011:SF28">
    <property type="entry name" value="CYCLIC NUCLEOTIDE-BINDING DOMAIN CONTAINING PROTEIN"/>
    <property type="match status" value="1"/>
</dbReference>
<dbReference type="CDD" id="cd00038">
    <property type="entry name" value="CAP_ED"/>
    <property type="match status" value="1"/>
</dbReference>
<proteinExistence type="predicted"/>
<gene>
    <name evidence="2" type="ORF">DVH29_10905</name>
</gene>
<evidence type="ECO:0000259" key="1">
    <source>
        <dbReference type="PROSITE" id="PS50042"/>
    </source>
</evidence>
<dbReference type="PROSITE" id="PS50042">
    <property type="entry name" value="CNMP_BINDING_3"/>
    <property type="match status" value="1"/>
</dbReference>
<dbReference type="InterPro" id="IPR000595">
    <property type="entry name" value="cNMP-bd_dom"/>
</dbReference>
<protein>
    <submittedName>
        <fullName evidence="2">Cyclic nucleotide-binding domain-containing protein</fullName>
    </submittedName>
</protein>
<comment type="caution">
    <text evidence="2">The sequence shown here is derived from an EMBL/GenBank/DDBJ whole genome shotgun (WGS) entry which is preliminary data.</text>
</comment>
<dbReference type="AlphaFoldDB" id="A0A369W3R5"/>